<feature type="transmembrane region" description="Helical" evidence="6">
    <location>
        <begin position="59"/>
        <end position="78"/>
    </location>
</feature>
<dbReference type="EMBL" id="GFXV01006855">
    <property type="protein sequence ID" value="MBW18660.1"/>
    <property type="molecule type" value="Transcribed_RNA"/>
</dbReference>
<dbReference type="GO" id="GO:0008195">
    <property type="term" value="F:phosphatidate phosphatase activity"/>
    <property type="evidence" value="ECO:0007669"/>
    <property type="project" value="TreeGrafter"/>
</dbReference>
<evidence type="ECO:0000256" key="3">
    <source>
        <dbReference type="ARBA" id="ARBA00022692"/>
    </source>
</evidence>
<evidence type="ECO:0000313" key="8">
    <source>
        <dbReference type="EMBL" id="MBW18660.1"/>
    </source>
</evidence>
<keyword evidence="5 6" id="KW-0472">Membrane</keyword>
<feature type="transmembrane region" description="Helical" evidence="6">
    <location>
        <begin position="12"/>
        <end position="32"/>
    </location>
</feature>
<dbReference type="SUPFAM" id="SSF48317">
    <property type="entry name" value="Acid phosphatase/Vanadium-dependent haloperoxidase"/>
    <property type="match status" value="1"/>
</dbReference>
<dbReference type="InterPro" id="IPR036938">
    <property type="entry name" value="PAP2/HPO_sf"/>
</dbReference>
<evidence type="ECO:0000256" key="1">
    <source>
        <dbReference type="ARBA" id="ARBA00004141"/>
    </source>
</evidence>
<proteinExistence type="inferred from homology"/>
<evidence type="ECO:0000256" key="4">
    <source>
        <dbReference type="ARBA" id="ARBA00022989"/>
    </source>
</evidence>
<dbReference type="InterPro" id="IPR000326">
    <property type="entry name" value="PAP2/HPO"/>
</dbReference>
<dbReference type="PANTHER" id="PTHR10165:SF197">
    <property type="entry name" value="FI04477P-RELATED"/>
    <property type="match status" value="1"/>
</dbReference>
<dbReference type="OrthoDB" id="8907274at2759"/>
<feature type="transmembrane region" description="Helical" evidence="6">
    <location>
        <begin position="98"/>
        <end position="119"/>
    </location>
</feature>
<dbReference type="GO" id="GO:0007165">
    <property type="term" value="P:signal transduction"/>
    <property type="evidence" value="ECO:0007669"/>
    <property type="project" value="TreeGrafter"/>
</dbReference>
<dbReference type="GO" id="GO:0046839">
    <property type="term" value="P:phospholipid dephosphorylation"/>
    <property type="evidence" value="ECO:0007669"/>
    <property type="project" value="TreeGrafter"/>
</dbReference>
<evidence type="ECO:0000256" key="6">
    <source>
        <dbReference type="SAM" id="Phobius"/>
    </source>
</evidence>
<organism evidence="8">
    <name type="scientific">Melanaphis sacchari</name>
    <dbReference type="NCBI Taxonomy" id="742174"/>
    <lineage>
        <taxon>Eukaryota</taxon>
        <taxon>Metazoa</taxon>
        <taxon>Ecdysozoa</taxon>
        <taxon>Arthropoda</taxon>
        <taxon>Hexapoda</taxon>
        <taxon>Insecta</taxon>
        <taxon>Pterygota</taxon>
        <taxon>Neoptera</taxon>
        <taxon>Paraneoptera</taxon>
        <taxon>Hemiptera</taxon>
        <taxon>Sternorrhyncha</taxon>
        <taxon>Aphidomorpha</taxon>
        <taxon>Aphidoidea</taxon>
        <taxon>Aphididae</taxon>
        <taxon>Aphidini</taxon>
        <taxon>Melanaphis</taxon>
    </lineage>
</organism>
<dbReference type="GO" id="GO:0006644">
    <property type="term" value="P:phospholipid metabolic process"/>
    <property type="evidence" value="ECO:0007669"/>
    <property type="project" value="InterPro"/>
</dbReference>
<comment type="similarity">
    <text evidence="2">Belongs to the PA-phosphatase related phosphoesterase family.</text>
</comment>
<keyword evidence="4 6" id="KW-1133">Transmembrane helix</keyword>
<protein>
    <submittedName>
        <fullName evidence="8">Putative phosphatidate phosphatase</fullName>
    </submittedName>
</protein>
<comment type="subcellular location">
    <subcellularLocation>
        <location evidence="1">Membrane</location>
        <topology evidence="1">Multi-pass membrane protein</topology>
    </subcellularLocation>
</comment>
<dbReference type="GO" id="GO:0005886">
    <property type="term" value="C:plasma membrane"/>
    <property type="evidence" value="ECO:0007669"/>
    <property type="project" value="TreeGrafter"/>
</dbReference>
<feature type="domain" description="Phosphatidic acid phosphatase type 2/haloperoxidase" evidence="7">
    <location>
        <begin position="106"/>
        <end position="251"/>
    </location>
</feature>
<feature type="transmembrane region" description="Helical" evidence="6">
    <location>
        <begin position="178"/>
        <end position="196"/>
    </location>
</feature>
<dbReference type="Gene3D" id="1.20.144.10">
    <property type="entry name" value="Phosphatidic acid phosphatase type 2/haloperoxidase"/>
    <property type="match status" value="1"/>
</dbReference>
<evidence type="ECO:0000256" key="2">
    <source>
        <dbReference type="ARBA" id="ARBA00008816"/>
    </source>
</evidence>
<name>A0A2H8TXM7_9HEMI</name>
<sequence length="287" mass="32697">MDRDSKKLFHKVIVDVLCLGSVGFPVLMFYLFGSPYQRGFFCNDESIRYPFKESTVTSSILYTVGLGLPSLVILFIEYSMRNNEQSRYSLLGTPIPNWVYSVYNNMLWFLFGAACSQLTTDIGKYTIGRLRPHFLDICKPNMDICNSEINKTKYIEDFTCNGERPSKFTDSRLSFPSGHSSLSFYCMVYLALYLQARVKTTKYGMARSLAQFVVIVMAVFCALSRVSDYKHHWSDVLAGTILGITTATITALYVSELFASKYKSLRKRNSSEDDIETTNNLQTTELK</sequence>
<feature type="transmembrane region" description="Helical" evidence="6">
    <location>
        <begin position="238"/>
        <end position="259"/>
    </location>
</feature>
<accession>A0A2H8TXM7</accession>
<gene>
    <name evidence="8" type="primary">wun_14</name>
</gene>
<feature type="transmembrane region" description="Helical" evidence="6">
    <location>
        <begin position="208"/>
        <end position="226"/>
    </location>
</feature>
<keyword evidence="3 6" id="KW-0812">Transmembrane</keyword>
<dbReference type="PANTHER" id="PTHR10165">
    <property type="entry name" value="LIPID PHOSPHATE PHOSPHATASE"/>
    <property type="match status" value="1"/>
</dbReference>
<dbReference type="CDD" id="cd03384">
    <property type="entry name" value="PAP2_wunen"/>
    <property type="match status" value="1"/>
</dbReference>
<dbReference type="AlphaFoldDB" id="A0A2H8TXM7"/>
<evidence type="ECO:0000259" key="7">
    <source>
        <dbReference type="SMART" id="SM00014"/>
    </source>
</evidence>
<reference evidence="8" key="1">
    <citation type="submission" date="2017-10" db="EMBL/GenBank/DDBJ databases">
        <title>Transcriptome Assembly of Sugarcane Aphid Adults.</title>
        <authorList>
            <person name="Scully E.D."/>
            <person name="Palmer N.A."/>
            <person name="Geib S.M."/>
            <person name="Sarath G."/>
            <person name="Sattler S.E."/>
        </authorList>
    </citation>
    <scope>NUCLEOTIDE SEQUENCE</scope>
    <source>
        <tissue evidence="8">Whole body</tissue>
    </source>
</reference>
<evidence type="ECO:0000256" key="5">
    <source>
        <dbReference type="ARBA" id="ARBA00023136"/>
    </source>
</evidence>
<dbReference type="Pfam" id="PF01569">
    <property type="entry name" value="PAP2"/>
    <property type="match status" value="1"/>
</dbReference>
<dbReference type="InterPro" id="IPR043216">
    <property type="entry name" value="PAP-like"/>
</dbReference>
<dbReference type="SMART" id="SM00014">
    <property type="entry name" value="acidPPc"/>
    <property type="match status" value="1"/>
</dbReference>